<feature type="region of interest" description="Disordered" evidence="1">
    <location>
        <begin position="187"/>
        <end position="214"/>
    </location>
</feature>
<dbReference type="PROSITE" id="PS50076">
    <property type="entry name" value="DNAJ_2"/>
    <property type="match status" value="1"/>
</dbReference>
<accession>E9AP11</accession>
<dbReference type="GO" id="GO:0030544">
    <property type="term" value="F:Hsp70 protein binding"/>
    <property type="evidence" value="ECO:0007669"/>
    <property type="project" value="TreeGrafter"/>
</dbReference>
<sequence length="646" mass="67918">MTDRCYRTLGLDRGAAEADIKRAYRKMALLLHPDRNPNGAAAFKVLQGDYEEALTDARRRGAHGGGVPPFSSGASPSWDPAAPAAGAAYRFARAAGSACPPFFPEPSPAPLFTDAELFSESIPGGWRDVCARRGAPARGGDKSGGRNNAEGRTEKIHGGNSCGSEEAAAADARWRRAHGARVPVSAYEFSGPVPQPPPTSAQPSPHFSSSSFKSPCTQTRASVVVTGSLPTPAQWNGFLSRDHAWTPSSAEARSFDAKHAAGGAGNVGSSRGCGGHTGQKRESVCGSDTRESAEDRAYREAVFLHRRMPELSAKSRDTAAERTRTYAQPDRARPTEEVPVDSNAAASAERGVSHQRSDLHTTGTTSSSRTEGEPLEAALNEREELSRQCRDTETTLQGELGDGLAPASPDDGDASAHSDKGDRAGGASAGLGPSASVPLAGSWSDTSRAGDAFPVKQSAFPEPNSDDWLRSDLAHRDRILDESRLVQSESLRYRYTPNPAEVAEMSDMEVYLLASVAEDIHHEMQAVMAARLSKGLCSCCASAPRAHQHGYFTCTHPSVCEGCYVSGVSKCPLCGAARLDRSSLPPLPPTTTATASSWIEQGGTTGASSACTAIRASLASSSAPPPEAKYKPVRVPSVLSCGEADA</sequence>
<dbReference type="GO" id="GO:0005789">
    <property type="term" value="C:endoplasmic reticulum membrane"/>
    <property type="evidence" value="ECO:0007669"/>
    <property type="project" value="TreeGrafter"/>
</dbReference>
<dbReference type="EMBL" id="FR799565">
    <property type="protein sequence ID" value="CBZ24675.1"/>
    <property type="molecule type" value="Genomic_DNA"/>
</dbReference>
<gene>
    <name evidence="3" type="ORF">LMXM_12_1110</name>
</gene>
<feature type="compositionally biased region" description="Basic and acidic residues" evidence="1">
    <location>
        <begin position="414"/>
        <end position="423"/>
    </location>
</feature>
<feature type="region of interest" description="Disordered" evidence="1">
    <location>
        <begin position="260"/>
        <end position="295"/>
    </location>
</feature>
<evidence type="ECO:0000313" key="3">
    <source>
        <dbReference type="EMBL" id="CBZ24675.1"/>
    </source>
</evidence>
<dbReference type="Pfam" id="PF00226">
    <property type="entry name" value="DnaJ"/>
    <property type="match status" value="1"/>
</dbReference>
<proteinExistence type="predicted"/>
<dbReference type="Proteomes" id="UP000007259">
    <property type="component" value="Chromosome 12"/>
</dbReference>
<feature type="compositionally biased region" description="Gly residues" evidence="1">
    <location>
        <begin position="262"/>
        <end position="277"/>
    </location>
</feature>
<dbReference type="SMART" id="SM00271">
    <property type="entry name" value="DnaJ"/>
    <property type="match status" value="1"/>
</dbReference>
<protein>
    <recommendedName>
        <fullName evidence="2">J domain-containing protein</fullName>
    </recommendedName>
</protein>
<keyword evidence="4" id="KW-1185">Reference proteome</keyword>
<feature type="compositionally biased region" description="Basic and acidic residues" evidence="1">
    <location>
        <begin position="139"/>
        <end position="157"/>
    </location>
</feature>
<dbReference type="AlphaFoldDB" id="E9AP11"/>
<name>E9AP11_LEIMU</name>
<dbReference type="PANTHER" id="PTHR43908:SF3">
    <property type="entry name" value="AT29763P-RELATED"/>
    <property type="match status" value="1"/>
</dbReference>
<dbReference type="InterPro" id="IPR036869">
    <property type="entry name" value="J_dom_sf"/>
</dbReference>
<evidence type="ECO:0000313" key="4">
    <source>
        <dbReference type="Proteomes" id="UP000007259"/>
    </source>
</evidence>
<dbReference type="KEGG" id="lmi:LMXM_12_1110"/>
<dbReference type="Gene3D" id="1.10.287.110">
    <property type="entry name" value="DnaJ domain"/>
    <property type="match status" value="1"/>
</dbReference>
<dbReference type="GeneID" id="13454997"/>
<feature type="domain" description="J" evidence="2">
    <location>
        <begin position="4"/>
        <end position="59"/>
    </location>
</feature>
<organism evidence="3 4">
    <name type="scientific">Leishmania mexicana (strain MHOM/GT/2001/U1103)</name>
    <dbReference type="NCBI Taxonomy" id="929439"/>
    <lineage>
        <taxon>Eukaryota</taxon>
        <taxon>Discoba</taxon>
        <taxon>Euglenozoa</taxon>
        <taxon>Kinetoplastea</taxon>
        <taxon>Metakinetoplastina</taxon>
        <taxon>Trypanosomatida</taxon>
        <taxon>Trypanosomatidae</taxon>
        <taxon>Leishmaniinae</taxon>
        <taxon>Leishmania</taxon>
    </lineage>
</organism>
<feature type="compositionally biased region" description="Basic and acidic residues" evidence="1">
    <location>
        <begin position="309"/>
        <end position="336"/>
    </location>
</feature>
<dbReference type="InterPro" id="IPR051100">
    <property type="entry name" value="DnaJ_subfamily_B/C"/>
</dbReference>
<dbReference type="SUPFAM" id="SSF46565">
    <property type="entry name" value="Chaperone J-domain"/>
    <property type="match status" value="1"/>
</dbReference>
<dbReference type="OrthoDB" id="376357at2759"/>
<dbReference type="RefSeq" id="XP_003873188.1">
    <property type="nucleotide sequence ID" value="XM_003873139.1"/>
</dbReference>
<evidence type="ECO:0000256" key="1">
    <source>
        <dbReference type="SAM" id="MobiDB-lite"/>
    </source>
</evidence>
<feature type="compositionally biased region" description="Basic and acidic residues" evidence="1">
    <location>
        <begin position="279"/>
        <end position="295"/>
    </location>
</feature>
<feature type="region of interest" description="Disordered" evidence="1">
    <location>
        <begin position="129"/>
        <end position="164"/>
    </location>
</feature>
<feature type="compositionally biased region" description="Basic and acidic residues" evidence="1">
    <location>
        <begin position="379"/>
        <end position="393"/>
    </location>
</feature>
<dbReference type="PhylomeDB" id="E9AP11"/>
<evidence type="ECO:0000259" key="2">
    <source>
        <dbReference type="PROSITE" id="PS50076"/>
    </source>
</evidence>
<dbReference type="InterPro" id="IPR001623">
    <property type="entry name" value="DnaJ_domain"/>
</dbReference>
<feature type="region of interest" description="Disordered" evidence="1">
    <location>
        <begin position="59"/>
        <end position="78"/>
    </location>
</feature>
<dbReference type="VEuPathDB" id="TriTrypDB:LmxM.12.1110"/>
<dbReference type="OMA" id="YFTCTHP"/>
<feature type="compositionally biased region" description="Low complexity" evidence="1">
    <location>
        <begin position="201"/>
        <end position="214"/>
    </location>
</feature>
<reference evidence="3 4" key="1">
    <citation type="journal article" date="2011" name="Genome Res.">
        <title>Chromosome and gene copy number variation allow major structural change between species and strains of Leishmania.</title>
        <authorList>
            <person name="Rogers M.B."/>
            <person name="Hilley J.D."/>
            <person name="Dickens N.J."/>
            <person name="Wilkes J."/>
            <person name="Bates P.A."/>
            <person name="Depledge D.P."/>
            <person name="Harris D."/>
            <person name="Her Y."/>
            <person name="Herzyk P."/>
            <person name="Imamura H."/>
            <person name="Otto T.D."/>
            <person name="Sanders M."/>
            <person name="Seeger K."/>
            <person name="Dujardin J.C."/>
            <person name="Berriman M."/>
            <person name="Smith D.F."/>
            <person name="Hertz-Fowler C."/>
            <person name="Mottram J.C."/>
        </authorList>
    </citation>
    <scope>NUCLEOTIDE SEQUENCE [LARGE SCALE GENOMIC DNA]</scope>
    <source>
        <strain evidence="3 4">MHOM/GT/2001/U1103</strain>
    </source>
</reference>
<dbReference type="CDD" id="cd06257">
    <property type="entry name" value="DnaJ"/>
    <property type="match status" value="1"/>
</dbReference>
<dbReference type="PRINTS" id="PR00625">
    <property type="entry name" value="JDOMAIN"/>
</dbReference>
<dbReference type="PANTHER" id="PTHR43908">
    <property type="entry name" value="AT29763P-RELATED"/>
    <property type="match status" value="1"/>
</dbReference>
<dbReference type="GO" id="GO:0071218">
    <property type="term" value="P:cellular response to misfolded protein"/>
    <property type="evidence" value="ECO:0007669"/>
    <property type="project" value="TreeGrafter"/>
</dbReference>
<feature type="region of interest" description="Disordered" evidence="1">
    <location>
        <begin position="309"/>
        <end position="468"/>
    </location>
</feature>